<gene>
    <name evidence="4" type="ORF">AGLY_016820</name>
</gene>
<evidence type="ECO:0000313" key="4">
    <source>
        <dbReference type="EMBL" id="KAE9522779.1"/>
    </source>
</evidence>
<protein>
    <recommendedName>
        <fullName evidence="6">THAP-type domain-containing protein</fullName>
    </recommendedName>
</protein>
<dbReference type="OrthoDB" id="6615839at2759"/>
<dbReference type="Proteomes" id="UP000475862">
    <property type="component" value="Unassembled WGS sequence"/>
</dbReference>
<reference evidence="4 5" key="1">
    <citation type="submission" date="2019-08" db="EMBL/GenBank/DDBJ databases">
        <title>The genome of the soybean aphid Biotype 1, its phylome, world population structure and adaptation to the North American continent.</title>
        <authorList>
            <person name="Giordano R."/>
            <person name="Donthu R.K."/>
            <person name="Hernandez A.G."/>
            <person name="Wright C.L."/>
            <person name="Zimin A.V."/>
        </authorList>
    </citation>
    <scope>NUCLEOTIDE SEQUENCE [LARGE SCALE GENOMIC DNA]</scope>
    <source>
        <tissue evidence="4">Whole aphids</tissue>
    </source>
</reference>
<organism evidence="4 5">
    <name type="scientific">Aphis glycines</name>
    <name type="common">Soybean aphid</name>
    <dbReference type="NCBI Taxonomy" id="307491"/>
    <lineage>
        <taxon>Eukaryota</taxon>
        <taxon>Metazoa</taxon>
        <taxon>Ecdysozoa</taxon>
        <taxon>Arthropoda</taxon>
        <taxon>Hexapoda</taxon>
        <taxon>Insecta</taxon>
        <taxon>Pterygota</taxon>
        <taxon>Neoptera</taxon>
        <taxon>Paraneoptera</taxon>
        <taxon>Hemiptera</taxon>
        <taxon>Sternorrhyncha</taxon>
        <taxon>Aphidomorpha</taxon>
        <taxon>Aphidoidea</taxon>
        <taxon>Aphididae</taxon>
        <taxon>Aphidini</taxon>
        <taxon>Aphis</taxon>
        <taxon>Aphis</taxon>
    </lineage>
</organism>
<dbReference type="InterPro" id="IPR048365">
    <property type="entry name" value="TNP-like_RNaseH_N"/>
</dbReference>
<dbReference type="Pfam" id="PF21789">
    <property type="entry name" value="TNP-like_RNaseH_C"/>
    <property type="match status" value="1"/>
</dbReference>
<feature type="domain" description="Transposable element P transposase-like RNase H" evidence="2">
    <location>
        <begin position="103"/>
        <end position="226"/>
    </location>
</feature>
<accession>A0A6G0SWS9</accession>
<feature type="coiled-coil region" evidence="1">
    <location>
        <begin position="18"/>
        <end position="59"/>
    </location>
</feature>
<feature type="domain" description="Transposable element P transposase-like RNase H C-terminal" evidence="3">
    <location>
        <begin position="393"/>
        <end position="427"/>
    </location>
</feature>
<keyword evidence="5" id="KW-1185">Reference proteome</keyword>
<evidence type="ECO:0000259" key="3">
    <source>
        <dbReference type="Pfam" id="PF21789"/>
    </source>
</evidence>
<name>A0A6G0SWS9_APHGL</name>
<dbReference type="PANTHER" id="PTHR47577:SF2">
    <property type="entry name" value="THAP DOMAIN CONTAINING 9"/>
    <property type="match status" value="1"/>
</dbReference>
<dbReference type="EMBL" id="VYZN01000662">
    <property type="protein sequence ID" value="KAE9522779.1"/>
    <property type="molecule type" value="Genomic_DNA"/>
</dbReference>
<evidence type="ECO:0000259" key="2">
    <source>
        <dbReference type="Pfam" id="PF21787"/>
    </source>
</evidence>
<proteinExistence type="predicted"/>
<dbReference type="PANTHER" id="PTHR47577">
    <property type="entry name" value="THAP DOMAIN-CONTAINING PROTEIN 6"/>
    <property type="match status" value="1"/>
</dbReference>
<dbReference type="Pfam" id="PF21787">
    <property type="entry name" value="TNP-like_RNaseH_N"/>
    <property type="match status" value="1"/>
</dbReference>
<dbReference type="AlphaFoldDB" id="A0A6G0SWS9"/>
<keyword evidence="1" id="KW-0175">Coiled coil</keyword>
<evidence type="ECO:0000256" key="1">
    <source>
        <dbReference type="SAM" id="Coils"/>
    </source>
</evidence>
<evidence type="ECO:0000313" key="5">
    <source>
        <dbReference type="Proteomes" id="UP000475862"/>
    </source>
</evidence>
<evidence type="ECO:0008006" key="6">
    <source>
        <dbReference type="Google" id="ProtNLM"/>
    </source>
</evidence>
<dbReference type="InterPro" id="IPR048367">
    <property type="entry name" value="TNP-like_RNaseH_C"/>
</dbReference>
<sequence>MDGDKINIFFSPSKLKPLNKLRHTKRVVRQKAARANNRIMKLQNSLRQVQNQMKMFSEELLTDIVEKSGYKFLKEQGILPLLCVETIRRHLPAVKNGCAPEKKCLSYTPSQKKGILLLDEIFLRKNIHVNSRSLTYSGLEDFGGEIKNKVGSSEEADHGLVFMWQGLATNVTQPIAVFASEGPVKGVGLSLLLVKAILLLEDAGIQVLSVTCDGASTNKTMFKNLGINGSKSELKNYFINPFDELRKIFIFSDAPHVIKNIRNRLVQKKLLKLHPLKDYVKWEHYCEICHTVIGIRFYRDRKLKGLEDSLETEEFTLFLNNMFDALNRKFPAEGIKKHSKDLEVLNQSLIWLDNWEQHFIDGKILEKEFLTRNTADSLRLTLKSSIDLYVLTSKFNQDAIEKFFGIVRQTAGPNDHPATPTFLQLYRLLSVYSLVKPPKSGNCTLSEDSNYSPALRITDLKEAAMKNLSQRIEKINQLKSQIDLIVEEGRWDLNDLFGNSDISKADTFDCIVYYLAGYLARRIAKKTDCPDCLAGIKSFDEVTTNHAELVNLKSRGYLTHPDSNFYILLRSIESSFMKHANSAHVFDDTVEDFISNNYTVPFPCNVHKENVILDILISYIIMRIRQHSYMTNKKLKSQNKIKKELSNRDLAQWHIGKINDF</sequence>
<comment type="caution">
    <text evidence="4">The sequence shown here is derived from an EMBL/GenBank/DDBJ whole genome shotgun (WGS) entry which is preliminary data.</text>
</comment>